<proteinExistence type="predicted"/>
<name>A0A9X8E3S3_APHAT</name>
<dbReference type="Proteomes" id="UP000275652">
    <property type="component" value="Unassembled WGS sequence"/>
</dbReference>
<evidence type="ECO:0000313" key="2">
    <source>
        <dbReference type="Proteomes" id="UP000275652"/>
    </source>
</evidence>
<organism evidence="1 2">
    <name type="scientific">Aphanomyces astaci</name>
    <name type="common">Crayfish plague agent</name>
    <dbReference type="NCBI Taxonomy" id="112090"/>
    <lineage>
        <taxon>Eukaryota</taxon>
        <taxon>Sar</taxon>
        <taxon>Stramenopiles</taxon>
        <taxon>Oomycota</taxon>
        <taxon>Saprolegniomycetes</taxon>
        <taxon>Saprolegniales</taxon>
        <taxon>Verrucalvaceae</taxon>
        <taxon>Aphanomyces</taxon>
    </lineage>
</organism>
<accession>A0A9X8E3S3</accession>
<comment type="caution">
    <text evidence="1">The sequence shown here is derived from an EMBL/GenBank/DDBJ whole genome shotgun (WGS) entry which is preliminary data.</text>
</comment>
<dbReference type="EMBL" id="QUTI01020914">
    <property type="protein sequence ID" value="RLO08882.1"/>
    <property type="molecule type" value="Genomic_DNA"/>
</dbReference>
<evidence type="ECO:0000313" key="1">
    <source>
        <dbReference type="EMBL" id="RLO08882.1"/>
    </source>
</evidence>
<sequence length="195" mass="21602">MTIHTKSHRVAAAAAGTDARLHFHGGSSCGGGIPSKRRLPQHAPPLATLRCRVEATSLRHHTFFLWLPPYLVYQVRVLDIATNATWVTHCTPRDVRRLYQHLVRRSIHPDTVEALHVLRCPDAPLLQPRDGLAIKAMCVDTEHFLHNLLALCRQTTTAPDAAFVAFFVAAFLKTPRKNSIQASTHDGSNSTIIPS</sequence>
<gene>
    <name evidence="1" type="ORF">DYB28_004475</name>
</gene>
<protein>
    <submittedName>
        <fullName evidence="1">Uncharacterized protein</fullName>
    </submittedName>
</protein>
<reference evidence="1 2" key="1">
    <citation type="journal article" date="2018" name="J. Invertebr. Pathol.">
        <title>New genotyping method for the causative agent of crayfish plague (Aphanomyces astaci) based on whole genome data.</title>
        <authorList>
            <person name="Minardi D."/>
            <person name="Studholme D.J."/>
            <person name="van der Giezen M."/>
            <person name="Pretto T."/>
            <person name="Oidtmann B."/>
        </authorList>
    </citation>
    <scope>NUCLEOTIDE SEQUENCE [LARGE SCALE GENOMIC DNA]</scope>
    <source>
        <strain evidence="1 2">KB13</strain>
    </source>
</reference>
<dbReference type="AlphaFoldDB" id="A0A9X8E3S3"/>